<accession>A0A6M4H5F3</accession>
<feature type="transmembrane region" description="Helical" evidence="2">
    <location>
        <begin position="503"/>
        <end position="524"/>
    </location>
</feature>
<keyword evidence="2" id="KW-0812">Transmembrane</keyword>
<dbReference type="PANTHER" id="PTHR10566">
    <property type="entry name" value="CHAPERONE-ACTIVITY OF BC1 COMPLEX CABC1 -RELATED"/>
    <property type="match status" value="1"/>
</dbReference>
<name>A0A6M4H5F3_9PROT</name>
<gene>
    <name evidence="4" type="primary">ubiB_1</name>
    <name evidence="4" type="ORF">DSM104440_00971</name>
</gene>
<evidence type="ECO:0000256" key="1">
    <source>
        <dbReference type="ARBA" id="ARBA00009670"/>
    </source>
</evidence>
<proteinExistence type="inferred from homology"/>
<evidence type="ECO:0000313" key="5">
    <source>
        <dbReference type="Proteomes" id="UP000503096"/>
    </source>
</evidence>
<evidence type="ECO:0000259" key="3">
    <source>
        <dbReference type="Pfam" id="PF03109"/>
    </source>
</evidence>
<dbReference type="InterPro" id="IPR011009">
    <property type="entry name" value="Kinase-like_dom_sf"/>
</dbReference>
<dbReference type="SUPFAM" id="SSF56112">
    <property type="entry name" value="Protein kinase-like (PK-like)"/>
    <property type="match status" value="1"/>
</dbReference>
<dbReference type="AlphaFoldDB" id="A0A6M4H5F3"/>
<feature type="domain" description="ABC1 atypical kinase-like" evidence="3">
    <location>
        <begin position="100"/>
        <end position="343"/>
    </location>
</feature>
<comment type="similarity">
    <text evidence="1">Belongs to the protein kinase superfamily. ADCK protein kinase family.</text>
</comment>
<dbReference type="CDD" id="cd05121">
    <property type="entry name" value="ABC1_ADCK3-like"/>
    <property type="match status" value="1"/>
</dbReference>
<dbReference type="EMBL" id="CP053073">
    <property type="protein sequence ID" value="QJR14178.1"/>
    <property type="molecule type" value="Genomic_DNA"/>
</dbReference>
<organism evidence="4 5">
    <name type="scientific">Usitatibacter palustris</name>
    <dbReference type="NCBI Taxonomy" id="2732487"/>
    <lineage>
        <taxon>Bacteria</taxon>
        <taxon>Pseudomonadati</taxon>
        <taxon>Pseudomonadota</taxon>
        <taxon>Betaproteobacteria</taxon>
        <taxon>Nitrosomonadales</taxon>
        <taxon>Usitatibacteraceae</taxon>
        <taxon>Usitatibacter</taxon>
    </lineage>
</organism>
<protein>
    <recommendedName>
        <fullName evidence="3">ABC1 atypical kinase-like domain-containing protein</fullName>
    </recommendedName>
</protein>
<keyword evidence="2" id="KW-0472">Membrane</keyword>
<dbReference type="InterPro" id="IPR050154">
    <property type="entry name" value="UbiB_kinase"/>
</dbReference>
<keyword evidence="4" id="KW-0808">Transferase</keyword>
<evidence type="ECO:0000313" key="4">
    <source>
        <dbReference type="EMBL" id="QJR14178.1"/>
    </source>
</evidence>
<dbReference type="GO" id="GO:0016740">
    <property type="term" value="F:transferase activity"/>
    <property type="evidence" value="ECO:0007669"/>
    <property type="project" value="UniProtKB-KW"/>
</dbReference>
<dbReference type="RefSeq" id="WP_171160963.1">
    <property type="nucleotide sequence ID" value="NZ_CP053073.1"/>
</dbReference>
<sequence>MLLESLERLRAVPRLLEVARILIHHGLHDLVHSVGAHRLLAEAGHMLGWDPDPALAARPMPERLRLALEALGPAYVKLGQVLATRVDLLGPEWIASLDLLHDRASPAAYDKVEPQLLADLGAPPAQVFAAFDTTPAAAGSIAQVHRARLHDGSEVAVKVRRPDVAGRIESDLLLLEVLAAWWEEQNPVARRYRPVELVRQLRRSLAREVDFMAEARGQSRFAESFRDREDVFVPRVHVAFTRASLLVMDWVEGIPATNLAAADAAGLDRELLARRGADVVLQMVLVDGMFHADPHPGNVFFLPGNRIALIDFGMVGWLSRKRRAELIDLLEGVAARDAEAMRDVLLAWADGRRVSAERFAEDLGRLLHLYENASLREVSLGALLAEIAAIMREHHLMLPADLALLFKTLITLEGLGTRLVPRFKLIEQVGPWVRRLAAERWGPGQVAGRLSGTAREWGRAVRAAPRLLESLARRFTDDGVALRFEVDKLTTVSDQIERSIDRLAIGLVTAALIVGSSILLSVSGSQVSTVAWALGIVGIGLALANSVWLIASIRRAHHGPR</sequence>
<reference evidence="4 5" key="1">
    <citation type="submission" date="2020-04" db="EMBL/GenBank/DDBJ databases">
        <title>Usitatibacter rugosus gen. nov., sp. nov. and Usitatibacter palustris sp. nov., novel members of Usitatibacteraceae fam. nov. within the order Nitrosomonadales isolated from soil.</title>
        <authorList>
            <person name="Huber K.J."/>
            <person name="Neumann-Schaal M."/>
            <person name="Geppert A."/>
            <person name="Luckner M."/>
            <person name="Wanner G."/>
            <person name="Overmann J."/>
        </authorList>
    </citation>
    <scope>NUCLEOTIDE SEQUENCE [LARGE SCALE GENOMIC DNA]</scope>
    <source>
        <strain evidence="4 5">Swamp67</strain>
    </source>
</reference>
<dbReference type="KEGG" id="upl:DSM104440_00971"/>
<dbReference type="PANTHER" id="PTHR10566:SF113">
    <property type="entry name" value="PROTEIN ACTIVITY OF BC1 COMPLEX KINASE 7, CHLOROPLASTIC"/>
    <property type="match status" value="1"/>
</dbReference>
<dbReference type="InterPro" id="IPR004147">
    <property type="entry name" value="ABC1_dom"/>
</dbReference>
<dbReference type="InParanoid" id="A0A6M4H5F3"/>
<dbReference type="Proteomes" id="UP000503096">
    <property type="component" value="Chromosome"/>
</dbReference>
<dbReference type="Pfam" id="PF03109">
    <property type="entry name" value="ABC1"/>
    <property type="match status" value="1"/>
</dbReference>
<keyword evidence="2" id="KW-1133">Transmembrane helix</keyword>
<evidence type="ECO:0000256" key="2">
    <source>
        <dbReference type="SAM" id="Phobius"/>
    </source>
</evidence>
<feature type="transmembrane region" description="Helical" evidence="2">
    <location>
        <begin position="530"/>
        <end position="551"/>
    </location>
</feature>
<keyword evidence="5" id="KW-1185">Reference proteome</keyword>